<evidence type="ECO:0000256" key="3">
    <source>
        <dbReference type="ARBA" id="ARBA00022679"/>
    </source>
</evidence>
<dbReference type="NCBIfam" id="TIGR00530">
    <property type="entry name" value="AGP_acyltrn"/>
    <property type="match status" value="1"/>
</dbReference>
<dbReference type="SMART" id="SM00563">
    <property type="entry name" value="PlsC"/>
    <property type="match status" value="1"/>
</dbReference>
<protein>
    <recommendedName>
        <fullName evidence="5">1-acyl-sn-glycerol-3-phosphate acyltransferase</fullName>
        <ecNumber evidence="5">2.3.1.51</ecNumber>
    </recommendedName>
</protein>
<dbReference type="EC" id="2.3.1.51" evidence="5"/>
<keyword evidence="4 5" id="KW-0012">Acyltransferase</keyword>
<comment type="catalytic activity">
    <reaction evidence="5">
        <text>a 1-acyl-sn-glycero-3-phosphate + an acyl-CoA = a 1,2-diacyl-sn-glycero-3-phosphate + CoA</text>
        <dbReference type="Rhea" id="RHEA:19709"/>
        <dbReference type="ChEBI" id="CHEBI:57287"/>
        <dbReference type="ChEBI" id="CHEBI:57970"/>
        <dbReference type="ChEBI" id="CHEBI:58342"/>
        <dbReference type="ChEBI" id="CHEBI:58608"/>
        <dbReference type="EC" id="2.3.1.51"/>
    </reaction>
</comment>
<dbReference type="EMBL" id="JBICBT010000942">
    <property type="protein sequence ID" value="KAL3091429.1"/>
    <property type="molecule type" value="Genomic_DNA"/>
</dbReference>
<keyword evidence="5" id="KW-0443">Lipid metabolism</keyword>
<dbReference type="GO" id="GO:0008654">
    <property type="term" value="P:phospholipid biosynthetic process"/>
    <property type="evidence" value="ECO:0007669"/>
    <property type="project" value="UniProtKB-KW"/>
</dbReference>
<name>A0ABD2JLD5_9BILA</name>
<dbReference type="InterPro" id="IPR004552">
    <property type="entry name" value="AGP_acyltrans"/>
</dbReference>
<evidence type="ECO:0000313" key="9">
    <source>
        <dbReference type="Proteomes" id="UP001620626"/>
    </source>
</evidence>
<dbReference type="GO" id="GO:0003841">
    <property type="term" value="F:1-acylglycerol-3-phosphate O-acyltransferase activity"/>
    <property type="evidence" value="ECO:0007669"/>
    <property type="project" value="UniProtKB-UniRule"/>
</dbReference>
<dbReference type="PANTHER" id="PTHR10434">
    <property type="entry name" value="1-ACYL-SN-GLYCEROL-3-PHOSPHATE ACYLTRANSFERASE"/>
    <property type="match status" value="1"/>
</dbReference>
<comment type="pathway">
    <text evidence="1">Phospholipid metabolism; CDP-diacylglycerol biosynthesis; CDP-diacylglycerol from sn-glycerol 3-phosphate: step 2/3.</text>
</comment>
<comment type="domain">
    <text evidence="5">The HXXXXD motif is essential for acyltransferase activity and may constitute the binding site for the phosphate moiety of the glycerol-3-phosphate.</text>
</comment>
<evidence type="ECO:0000256" key="6">
    <source>
        <dbReference type="SAM" id="Phobius"/>
    </source>
</evidence>
<sequence length="280" mass="31672">MFWTVCFTVCAVCALLTAWLRPALWRFVSRVFLLYLALLLASVSSCVGSLFTYFANEGCVFAFSAFNFFCSFWLDVTVEVRGAERIERASGGTEQNPLVIISNHQSTLDLYVLSMFWPSKCTVMMKKSLQYVPFFNIGATLSNCVFVDRFNRKNAKQALDKSVDTMRQKKLKVWIFPEGTRNRSGHGLLPFKKGAFNVAVRAHFPIVPVVISDYSPFYSARGKYFHNGGRVIVQVMEPISTENFEHDDVPKLCDEVSEKMTKVYEAISAEVRTAAKEAAH</sequence>
<keyword evidence="5" id="KW-0444">Lipid biosynthesis</keyword>
<dbReference type="CDD" id="cd07989">
    <property type="entry name" value="LPLAT_AGPAT-like"/>
    <property type="match status" value="1"/>
</dbReference>
<reference evidence="8 9" key="1">
    <citation type="submission" date="2024-10" db="EMBL/GenBank/DDBJ databases">
        <authorList>
            <person name="Kim D."/>
        </authorList>
    </citation>
    <scope>NUCLEOTIDE SEQUENCE [LARGE SCALE GENOMIC DNA]</scope>
    <source>
        <strain evidence="8">BH-2024</strain>
    </source>
</reference>
<dbReference type="AlphaFoldDB" id="A0ABD2JLD5"/>
<accession>A0ABD2JLD5</accession>
<evidence type="ECO:0000256" key="4">
    <source>
        <dbReference type="ARBA" id="ARBA00023315"/>
    </source>
</evidence>
<dbReference type="Proteomes" id="UP001620626">
    <property type="component" value="Unassembled WGS sequence"/>
</dbReference>
<evidence type="ECO:0000256" key="1">
    <source>
        <dbReference type="ARBA" id="ARBA00004728"/>
    </source>
</evidence>
<keyword evidence="5" id="KW-1208">Phospholipid metabolism</keyword>
<keyword evidence="3 5" id="KW-0808">Transferase</keyword>
<dbReference type="SUPFAM" id="SSF69593">
    <property type="entry name" value="Glycerol-3-phosphate (1)-acyltransferase"/>
    <property type="match status" value="1"/>
</dbReference>
<keyword evidence="6" id="KW-0812">Transmembrane</keyword>
<keyword evidence="5" id="KW-0594">Phospholipid biosynthesis</keyword>
<feature type="transmembrane region" description="Helical" evidence="6">
    <location>
        <begin position="30"/>
        <end position="51"/>
    </location>
</feature>
<keyword evidence="9" id="KW-1185">Reference proteome</keyword>
<keyword evidence="6" id="KW-1133">Transmembrane helix</keyword>
<keyword evidence="6" id="KW-0472">Membrane</keyword>
<evidence type="ECO:0000256" key="2">
    <source>
        <dbReference type="ARBA" id="ARBA00008655"/>
    </source>
</evidence>
<organism evidence="8 9">
    <name type="scientific">Heterodera trifolii</name>
    <dbReference type="NCBI Taxonomy" id="157864"/>
    <lineage>
        <taxon>Eukaryota</taxon>
        <taxon>Metazoa</taxon>
        <taxon>Ecdysozoa</taxon>
        <taxon>Nematoda</taxon>
        <taxon>Chromadorea</taxon>
        <taxon>Rhabditida</taxon>
        <taxon>Tylenchina</taxon>
        <taxon>Tylenchomorpha</taxon>
        <taxon>Tylenchoidea</taxon>
        <taxon>Heteroderidae</taxon>
        <taxon>Heteroderinae</taxon>
        <taxon>Heterodera</taxon>
    </lineage>
</organism>
<evidence type="ECO:0000256" key="5">
    <source>
        <dbReference type="RuleBase" id="RU361267"/>
    </source>
</evidence>
<dbReference type="Pfam" id="PF01553">
    <property type="entry name" value="Acyltransferase"/>
    <property type="match status" value="1"/>
</dbReference>
<dbReference type="InterPro" id="IPR002123">
    <property type="entry name" value="Plipid/glycerol_acylTrfase"/>
</dbReference>
<proteinExistence type="inferred from homology"/>
<dbReference type="PANTHER" id="PTHR10434:SF11">
    <property type="entry name" value="1-ACYL-SN-GLYCEROL-3-PHOSPHATE ACYLTRANSFERASE"/>
    <property type="match status" value="1"/>
</dbReference>
<evidence type="ECO:0000259" key="7">
    <source>
        <dbReference type="SMART" id="SM00563"/>
    </source>
</evidence>
<feature type="domain" description="Phospholipid/glycerol acyltransferase" evidence="7">
    <location>
        <begin position="98"/>
        <end position="214"/>
    </location>
</feature>
<comment type="caution">
    <text evidence="8">The sequence shown here is derived from an EMBL/GenBank/DDBJ whole genome shotgun (WGS) entry which is preliminary data.</text>
</comment>
<comment type="similarity">
    <text evidence="2 5">Belongs to the 1-acyl-sn-glycerol-3-phosphate acyltransferase family.</text>
</comment>
<gene>
    <name evidence="8" type="ORF">niasHT_025191</name>
</gene>
<evidence type="ECO:0000313" key="8">
    <source>
        <dbReference type="EMBL" id="KAL3091429.1"/>
    </source>
</evidence>